<sequence length="773" mass="84653">MQQTVSFRKTILATALAAATAPSLAQQLALEEVIVTATKRAATVQDIAATVNVVTGEDVDRFSAFTFSDLEDQTAGLSLGTPNARTSTLALRGVSVDPESGAAATVDTYWNDMVIAADVAFSELYDLERVEVLRGPQGTLQARTSPGGAINIITRKPDLTEASGYVQLTAGDADVLNGQVAWGGPIVENVFGLRVAAVYDEDDIGGAENAVTGTDANRDATSARLSGLWQITDDLSADFAYQYFDRDYESPAAVAGVDKLGERPSLKPADRTALGRTDNPGDFSFDLYNLTLNWAIGENLEVTSITSYYTTDKENNEQRDRAAYFEDPQANSTQTSVTEYEDLMQEVRLASLNNDFWDWMLGVYYQDRKTDTTFFTNTPVAALGAVISLGSNGEIPVASKQWSVFTANSLFLTDDLTLEFGLRYTDYENSRRADLFYGGLTYVAEGSNPTGVSIIDAGAGSRFPYEAIPEDEVDSDENAVTGSLTLRWDWTDDTALYTNYNRGYRPSGISINPDPNLRLFPDFPNDVKHDEETSDSIELGFKSRLMDGQASLNGALYYQKYDGYLGFVRSLQLADPDTGNVQAELPGGIIYNGDAVVWGAELEGQLRLTETWIMGGALSYVNATWDGAEAPCNEREPGEVFGTCDVDGDNIGGEPEWSASLNTEYYFPLQSTEIYLRGLYKYTGERDNTDASAGIGEVLDEFEAYHLLNGYVGWRSSEQTWDVSLWAKNLLDEDEIIYQRGPDQFDIAISGGSYTQPNVLAERSYGITARYNF</sequence>
<evidence type="ECO:0000256" key="13">
    <source>
        <dbReference type="SAM" id="SignalP"/>
    </source>
</evidence>
<keyword evidence="4" id="KW-0410">Iron transport</keyword>
<name>A0A5B0X4V6_9GAMM</name>
<gene>
    <name evidence="16" type="ORF">F0M18_05680</name>
</gene>
<keyword evidence="9 11" id="KW-0472">Membrane</keyword>
<dbReference type="RefSeq" id="WP_149610438.1">
    <property type="nucleotide sequence ID" value="NZ_VTUX01000002.1"/>
</dbReference>
<keyword evidence="8 12" id="KW-0798">TonB box</keyword>
<evidence type="ECO:0000256" key="3">
    <source>
        <dbReference type="ARBA" id="ARBA00022452"/>
    </source>
</evidence>
<keyword evidence="16" id="KW-0675">Receptor</keyword>
<dbReference type="InterPro" id="IPR039426">
    <property type="entry name" value="TonB-dep_rcpt-like"/>
</dbReference>
<evidence type="ECO:0000256" key="5">
    <source>
        <dbReference type="ARBA" id="ARBA00022692"/>
    </source>
</evidence>
<evidence type="ECO:0000256" key="11">
    <source>
        <dbReference type="PROSITE-ProRule" id="PRU01360"/>
    </source>
</evidence>
<dbReference type="Pfam" id="PF00593">
    <property type="entry name" value="TonB_dep_Rec_b-barrel"/>
    <property type="match status" value="1"/>
</dbReference>
<comment type="caution">
    <text evidence="16">The sequence shown here is derived from an EMBL/GenBank/DDBJ whole genome shotgun (WGS) entry which is preliminary data.</text>
</comment>
<evidence type="ECO:0000313" key="16">
    <source>
        <dbReference type="EMBL" id="KAA1193331.1"/>
    </source>
</evidence>
<keyword evidence="2 11" id="KW-0813">Transport</keyword>
<dbReference type="GO" id="GO:0006826">
    <property type="term" value="P:iron ion transport"/>
    <property type="evidence" value="ECO:0007669"/>
    <property type="project" value="UniProtKB-KW"/>
</dbReference>
<keyword evidence="6" id="KW-0408">Iron</keyword>
<dbReference type="InterPro" id="IPR000531">
    <property type="entry name" value="Beta-barrel_TonB"/>
</dbReference>
<protein>
    <submittedName>
        <fullName evidence="16">TonB-dependent receptor plug domain-containing protein</fullName>
    </submittedName>
</protein>
<keyword evidence="13" id="KW-0732">Signal</keyword>
<dbReference type="PANTHER" id="PTHR32552">
    <property type="entry name" value="FERRICHROME IRON RECEPTOR-RELATED"/>
    <property type="match status" value="1"/>
</dbReference>
<keyword evidence="10 11" id="KW-0998">Cell outer membrane</keyword>
<evidence type="ECO:0000256" key="7">
    <source>
        <dbReference type="ARBA" id="ARBA00023065"/>
    </source>
</evidence>
<evidence type="ECO:0000259" key="15">
    <source>
        <dbReference type="Pfam" id="PF07715"/>
    </source>
</evidence>
<evidence type="ECO:0000256" key="8">
    <source>
        <dbReference type="ARBA" id="ARBA00023077"/>
    </source>
</evidence>
<dbReference type="PROSITE" id="PS52016">
    <property type="entry name" value="TONB_DEPENDENT_REC_3"/>
    <property type="match status" value="1"/>
</dbReference>
<dbReference type="Pfam" id="PF07715">
    <property type="entry name" value="Plug"/>
    <property type="match status" value="1"/>
</dbReference>
<dbReference type="InterPro" id="IPR036942">
    <property type="entry name" value="Beta-barrel_TonB_sf"/>
</dbReference>
<dbReference type="AlphaFoldDB" id="A0A5B0X4V6"/>
<evidence type="ECO:0000256" key="4">
    <source>
        <dbReference type="ARBA" id="ARBA00022496"/>
    </source>
</evidence>
<evidence type="ECO:0000256" key="9">
    <source>
        <dbReference type="ARBA" id="ARBA00023136"/>
    </source>
</evidence>
<reference evidence="16 17" key="1">
    <citation type="submission" date="2019-09" db="EMBL/GenBank/DDBJ databases">
        <authorList>
            <person name="Chen X.-Y."/>
        </authorList>
    </citation>
    <scope>NUCLEOTIDE SEQUENCE [LARGE SCALE GENOMIC DNA]</scope>
    <source>
        <strain evidence="16 17">NY5</strain>
    </source>
</reference>
<evidence type="ECO:0000256" key="10">
    <source>
        <dbReference type="ARBA" id="ARBA00023237"/>
    </source>
</evidence>
<accession>A0A5B0X4V6</accession>
<evidence type="ECO:0000259" key="14">
    <source>
        <dbReference type="Pfam" id="PF00593"/>
    </source>
</evidence>
<dbReference type="SUPFAM" id="SSF56935">
    <property type="entry name" value="Porins"/>
    <property type="match status" value="1"/>
</dbReference>
<dbReference type="Gene3D" id="2.40.170.20">
    <property type="entry name" value="TonB-dependent receptor, beta-barrel domain"/>
    <property type="match status" value="1"/>
</dbReference>
<proteinExistence type="inferred from homology"/>
<keyword evidence="5 11" id="KW-0812">Transmembrane</keyword>
<keyword evidence="3 11" id="KW-1134">Transmembrane beta strand</keyword>
<evidence type="ECO:0000313" key="17">
    <source>
        <dbReference type="Proteomes" id="UP000323708"/>
    </source>
</evidence>
<feature type="signal peptide" evidence="13">
    <location>
        <begin position="1"/>
        <end position="25"/>
    </location>
</feature>
<keyword evidence="17" id="KW-1185">Reference proteome</keyword>
<dbReference type="GO" id="GO:0009279">
    <property type="term" value="C:cell outer membrane"/>
    <property type="evidence" value="ECO:0007669"/>
    <property type="project" value="UniProtKB-SubCell"/>
</dbReference>
<feature type="domain" description="TonB-dependent receptor plug" evidence="15">
    <location>
        <begin position="44"/>
        <end position="149"/>
    </location>
</feature>
<organism evidence="16 17">
    <name type="scientific">Pseudohalioglobus sediminis</name>
    <dbReference type="NCBI Taxonomy" id="2606449"/>
    <lineage>
        <taxon>Bacteria</taxon>
        <taxon>Pseudomonadati</taxon>
        <taxon>Pseudomonadota</taxon>
        <taxon>Gammaproteobacteria</taxon>
        <taxon>Cellvibrionales</taxon>
        <taxon>Halieaceae</taxon>
        <taxon>Pseudohalioglobus</taxon>
    </lineage>
</organism>
<keyword evidence="7" id="KW-0406">Ion transport</keyword>
<comment type="subcellular location">
    <subcellularLocation>
        <location evidence="1 11">Cell outer membrane</location>
        <topology evidence="1 11">Multi-pass membrane protein</topology>
    </subcellularLocation>
</comment>
<evidence type="ECO:0000256" key="2">
    <source>
        <dbReference type="ARBA" id="ARBA00022448"/>
    </source>
</evidence>
<feature type="domain" description="TonB-dependent receptor-like beta-barrel" evidence="14">
    <location>
        <begin position="233"/>
        <end position="730"/>
    </location>
</feature>
<feature type="chain" id="PRO_5022874280" evidence="13">
    <location>
        <begin position="26"/>
        <end position="773"/>
    </location>
</feature>
<dbReference type="InterPro" id="IPR012910">
    <property type="entry name" value="Plug_dom"/>
</dbReference>
<comment type="similarity">
    <text evidence="11 12">Belongs to the TonB-dependent receptor family.</text>
</comment>
<dbReference type="Proteomes" id="UP000323708">
    <property type="component" value="Unassembled WGS sequence"/>
</dbReference>
<dbReference type="PANTHER" id="PTHR32552:SF81">
    <property type="entry name" value="TONB-DEPENDENT OUTER MEMBRANE RECEPTOR"/>
    <property type="match status" value="1"/>
</dbReference>
<dbReference type="EMBL" id="VTUX01000002">
    <property type="protein sequence ID" value="KAA1193331.1"/>
    <property type="molecule type" value="Genomic_DNA"/>
</dbReference>
<evidence type="ECO:0000256" key="1">
    <source>
        <dbReference type="ARBA" id="ARBA00004571"/>
    </source>
</evidence>
<evidence type="ECO:0000256" key="12">
    <source>
        <dbReference type="RuleBase" id="RU003357"/>
    </source>
</evidence>
<evidence type="ECO:0000256" key="6">
    <source>
        <dbReference type="ARBA" id="ARBA00023004"/>
    </source>
</evidence>